<keyword evidence="13" id="KW-1185">Reference proteome</keyword>
<evidence type="ECO:0000256" key="2">
    <source>
        <dbReference type="ARBA" id="ARBA00006742"/>
    </source>
</evidence>
<dbReference type="NCBIfam" id="TIGR00739">
    <property type="entry name" value="yajC"/>
    <property type="match status" value="1"/>
</dbReference>
<comment type="caution">
    <text evidence="12">The sequence shown here is derived from an EMBL/GenBank/DDBJ whole genome shotgun (WGS) entry which is preliminary data.</text>
</comment>
<dbReference type="InterPro" id="IPR003849">
    <property type="entry name" value="Preprotein_translocase_YajC"/>
</dbReference>
<dbReference type="PANTHER" id="PTHR33909">
    <property type="entry name" value="SEC TRANSLOCON ACCESSORY COMPLEX SUBUNIT YAJC"/>
    <property type="match status" value="1"/>
</dbReference>
<dbReference type="AlphaFoldDB" id="A0A4Q9KMP6"/>
<feature type="transmembrane region" description="Helical" evidence="11">
    <location>
        <begin position="6"/>
        <end position="23"/>
    </location>
</feature>
<dbReference type="Proteomes" id="UP000291933">
    <property type="component" value="Unassembled WGS sequence"/>
</dbReference>
<keyword evidence="6" id="KW-0653">Protein transport</keyword>
<evidence type="ECO:0000256" key="10">
    <source>
        <dbReference type="SAM" id="MobiDB-lite"/>
    </source>
</evidence>
<dbReference type="PRINTS" id="PR01853">
    <property type="entry name" value="YAJCTRNLCASE"/>
</dbReference>
<feature type="region of interest" description="Disordered" evidence="10">
    <location>
        <begin position="90"/>
        <end position="131"/>
    </location>
</feature>
<keyword evidence="7 11" id="KW-1133">Transmembrane helix</keyword>
<dbReference type="EMBL" id="SDMR01000002">
    <property type="protein sequence ID" value="TBT95846.1"/>
    <property type="molecule type" value="Genomic_DNA"/>
</dbReference>
<evidence type="ECO:0000256" key="3">
    <source>
        <dbReference type="ARBA" id="ARBA00022448"/>
    </source>
</evidence>
<reference evidence="12 13" key="1">
    <citation type="submission" date="2019-01" db="EMBL/GenBank/DDBJ databases">
        <title>Lactibacter flavus gen. nov., sp. nov., a novel bacterium of the family Propionibacteriaceae isolated from raw milk and dairy products.</title>
        <authorList>
            <person name="Huptas C."/>
            <person name="Wenning M."/>
            <person name="Breitenwieser F."/>
            <person name="Doll E."/>
            <person name="Von Neubeck M."/>
            <person name="Busse H.-J."/>
            <person name="Scherer S."/>
        </authorList>
    </citation>
    <scope>NUCLEOTIDE SEQUENCE [LARGE SCALE GENOMIC DNA]</scope>
    <source>
        <strain evidence="12 13">DSM 22130</strain>
    </source>
</reference>
<keyword evidence="8" id="KW-0811">Translocation</keyword>
<keyword evidence="5 11" id="KW-0812">Transmembrane</keyword>
<evidence type="ECO:0000256" key="4">
    <source>
        <dbReference type="ARBA" id="ARBA00022475"/>
    </source>
</evidence>
<dbReference type="OrthoDB" id="3711957at2"/>
<gene>
    <name evidence="12" type="primary">yajC</name>
    <name evidence="12" type="ORF">ET996_02380</name>
</gene>
<evidence type="ECO:0000256" key="1">
    <source>
        <dbReference type="ARBA" id="ARBA00004162"/>
    </source>
</evidence>
<evidence type="ECO:0000256" key="6">
    <source>
        <dbReference type="ARBA" id="ARBA00022927"/>
    </source>
</evidence>
<dbReference type="Pfam" id="PF02699">
    <property type="entry name" value="YajC"/>
    <property type="match status" value="1"/>
</dbReference>
<evidence type="ECO:0000256" key="9">
    <source>
        <dbReference type="ARBA" id="ARBA00023136"/>
    </source>
</evidence>
<evidence type="ECO:0000313" key="12">
    <source>
        <dbReference type="EMBL" id="TBT95846.1"/>
    </source>
</evidence>
<evidence type="ECO:0000256" key="11">
    <source>
        <dbReference type="SAM" id="Phobius"/>
    </source>
</evidence>
<evidence type="ECO:0000256" key="7">
    <source>
        <dbReference type="ARBA" id="ARBA00022989"/>
    </source>
</evidence>
<comment type="similarity">
    <text evidence="2">Belongs to the YajC family.</text>
</comment>
<sequence>MDYTTLLTMAAVIAVGYFLLIRPSQKRQAEQQKTLSSIEPGVRIMTTAGVFATVVHLGEKQAVLEISPGVEMTIAKAAIAKVVAPADEEFEYDDASAEPAATVDEAATEPIASEAVPGTEFQGYPRPDDKI</sequence>
<dbReference type="PANTHER" id="PTHR33909:SF1">
    <property type="entry name" value="SEC TRANSLOCON ACCESSORY COMPLEX SUBUNIT YAJC"/>
    <property type="match status" value="1"/>
</dbReference>
<dbReference type="GO" id="GO:0005886">
    <property type="term" value="C:plasma membrane"/>
    <property type="evidence" value="ECO:0007669"/>
    <property type="project" value="UniProtKB-SubCell"/>
</dbReference>
<evidence type="ECO:0000256" key="5">
    <source>
        <dbReference type="ARBA" id="ARBA00022692"/>
    </source>
</evidence>
<dbReference type="RefSeq" id="WP_131170961.1">
    <property type="nucleotide sequence ID" value="NZ_FXTL01000002.1"/>
</dbReference>
<comment type="subcellular location">
    <subcellularLocation>
        <location evidence="1">Cell membrane</location>
        <topology evidence="1">Single-pass membrane protein</topology>
    </subcellularLocation>
</comment>
<keyword evidence="9 11" id="KW-0472">Membrane</keyword>
<evidence type="ECO:0000256" key="8">
    <source>
        <dbReference type="ARBA" id="ARBA00023010"/>
    </source>
</evidence>
<proteinExistence type="inferred from homology"/>
<keyword evidence="3" id="KW-0813">Transport</keyword>
<dbReference type="GO" id="GO:0015031">
    <property type="term" value="P:protein transport"/>
    <property type="evidence" value="ECO:0007669"/>
    <property type="project" value="UniProtKB-KW"/>
</dbReference>
<organism evidence="12 13">
    <name type="scientific">Propioniciclava tarda</name>
    <dbReference type="NCBI Taxonomy" id="433330"/>
    <lineage>
        <taxon>Bacteria</taxon>
        <taxon>Bacillati</taxon>
        <taxon>Actinomycetota</taxon>
        <taxon>Actinomycetes</taxon>
        <taxon>Propionibacteriales</taxon>
        <taxon>Propionibacteriaceae</taxon>
        <taxon>Propioniciclava</taxon>
    </lineage>
</organism>
<protein>
    <submittedName>
        <fullName evidence="12">Preprotein translocase subunit YajC</fullName>
    </submittedName>
</protein>
<keyword evidence="4" id="KW-1003">Cell membrane</keyword>
<accession>A0A4Q9KMP6</accession>
<dbReference type="SMART" id="SM01323">
    <property type="entry name" value="YajC"/>
    <property type="match status" value="1"/>
</dbReference>
<name>A0A4Q9KMP6_PROTD</name>
<evidence type="ECO:0000313" key="13">
    <source>
        <dbReference type="Proteomes" id="UP000291933"/>
    </source>
</evidence>